<gene>
    <name evidence="1" type="ORF">F1654_06380</name>
</gene>
<comment type="caution">
    <text evidence="1">The sequence shown here is derived from an EMBL/GenBank/DDBJ whole genome shotgun (WGS) entry which is preliminary data.</text>
</comment>
<protein>
    <recommendedName>
        <fullName evidence="3">DUF2987 domain-containing protein</fullName>
    </recommendedName>
</protein>
<evidence type="ECO:0000313" key="1">
    <source>
        <dbReference type="EMBL" id="KAA5803431.1"/>
    </source>
</evidence>
<accession>A0A5M6ZMC9</accession>
<dbReference type="AlphaFoldDB" id="A0A5M6ZMC9"/>
<dbReference type="EMBL" id="VWOJ01000002">
    <property type="protein sequence ID" value="KAA5803431.1"/>
    <property type="molecule type" value="Genomic_DNA"/>
</dbReference>
<organism evidence="1 2">
    <name type="scientific">Alkalicaulis satelles</name>
    <dbReference type="NCBI Taxonomy" id="2609175"/>
    <lineage>
        <taxon>Bacteria</taxon>
        <taxon>Pseudomonadati</taxon>
        <taxon>Pseudomonadota</taxon>
        <taxon>Alphaproteobacteria</taxon>
        <taxon>Maricaulales</taxon>
        <taxon>Maricaulaceae</taxon>
        <taxon>Alkalicaulis</taxon>
    </lineage>
</organism>
<keyword evidence="2" id="KW-1185">Reference proteome</keyword>
<name>A0A5M6ZMC9_9PROT</name>
<evidence type="ECO:0000313" key="2">
    <source>
        <dbReference type="Proteomes" id="UP000325122"/>
    </source>
</evidence>
<dbReference type="RefSeq" id="WP_150022699.1">
    <property type="nucleotide sequence ID" value="NZ_VWOJ01000002.1"/>
</dbReference>
<dbReference type="Proteomes" id="UP000325122">
    <property type="component" value="Unassembled WGS sequence"/>
</dbReference>
<evidence type="ECO:0008006" key="3">
    <source>
        <dbReference type="Google" id="ProtNLM"/>
    </source>
</evidence>
<sequence>MIAALAMALALAGTPVPDARIVPAERVFAFWSQYNALPEEERNAFTLRYGLGGTGPGGEDWRFWTALEGEDWVEITPGPEGVVTPPDPDRLAAGLRLATDAPQGAVRAEVQFALSAAPARVYALEELQAALAQSRAALRRQLGLRALIAPRPRRIDFTFEGPAPDAFAVFADGRELELTSVFENVIQLDPGARELRGAQTIRFARAPLHAVIVVAN</sequence>
<proteinExistence type="predicted"/>
<reference evidence="1 2" key="1">
    <citation type="submission" date="2019-09" db="EMBL/GenBank/DDBJ databases">
        <authorList>
            <person name="Kevbrin V."/>
            <person name="Grouzdev D.S."/>
        </authorList>
    </citation>
    <scope>NUCLEOTIDE SEQUENCE [LARGE SCALE GENOMIC DNA]</scope>
    <source>
        <strain evidence="1 2">G-192</strain>
    </source>
</reference>